<dbReference type="InterPro" id="IPR002575">
    <property type="entry name" value="Aminoglycoside_PTrfase"/>
</dbReference>
<dbReference type="SUPFAM" id="SSF56112">
    <property type="entry name" value="Protein kinase-like (PK-like)"/>
    <property type="match status" value="1"/>
</dbReference>
<evidence type="ECO:0000259" key="1">
    <source>
        <dbReference type="Pfam" id="PF01636"/>
    </source>
</evidence>
<dbReference type="Pfam" id="PF01636">
    <property type="entry name" value="APH"/>
    <property type="match status" value="1"/>
</dbReference>
<dbReference type="eggNOG" id="COG0510">
    <property type="taxonomic scope" value="Bacteria"/>
</dbReference>
<dbReference type="AlphaFoldDB" id="B1VPN2"/>
<dbReference type="RefSeq" id="WP_012382345.1">
    <property type="nucleotide sequence ID" value="NC_010572.1"/>
</dbReference>
<sequence>MRHDDEQPLSGGNVSEGVVRVGDTVRRPAGPWTPAVHALLAHLHGAGFGAAPRPLGIDDQGREVLTFMPGDVVWPDRFSLMDPARQLARVARLIRDFHDAVQDFMPPSDARWQTPIPAEGSDIIAHNDLAPWNLVVADEKRWAFIDWDGAGPGSRLWDVAYAVHGFIPLSAHPDWQRSDAANRLRVFADAYGLDECERRRLVPLLGRRTRSMHDFLRDQAAQGVQPWERLWAEGHGDAWRNDAEYIEQHEDLWMHALLAGLACVAGRLAQPPEPR</sequence>
<protein>
    <recommendedName>
        <fullName evidence="1">Aminoglycoside phosphotransferase domain-containing protein</fullName>
    </recommendedName>
</protein>
<gene>
    <name evidence="2" type="ordered locus">SGR_6953</name>
</gene>
<organism evidence="2 3">
    <name type="scientific">Streptomyces griseus subsp. griseus (strain JCM 4626 / CBS 651.72 / NBRC 13350 / KCC S-0626 / ISP 5235)</name>
    <dbReference type="NCBI Taxonomy" id="455632"/>
    <lineage>
        <taxon>Bacteria</taxon>
        <taxon>Bacillati</taxon>
        <taxon>Actinomycetota</taxon>
        <taxon>Actinomycetes</taxon>
        <taxon>Kitasatosporales</taxon>
        <taxon>Streptomycetaceae</taxon>
        <taxon>Streptomyces</taxon>
    </lineage>
</organism>
<reference evidence="3" key="1">
    <citation type="journal article" date="2008" name="J. Bacteriol.">
        <title>Genome sequence of the streptomycin-producing microorganism Streptomyces griseus IFO 13350.</title>
        <authorList>
            <person name="Ohnishi Y."/>
            <person name="Ishikawa J."/>
            <person name="Hara H."/>
            <person name="Suzuki H."/>
            <person name="Ikenoya M."/>
            <person name="Ikeda H."/>
            <person name="Yamashita A."/>
            <person name="Hattori M."/>
            <person name="Horinouchi S."/>
        </authorList>
    </citation>
    <scope>NUCLEOTIDE SEQUENCE [LARGE SCALE GENOMIC DNA]</scope>
    <source>
        <strain evidence="3">JCM 4626 / NBRC 13350</strain>
    </source>
</reference>
<name>B1VPN2_STRGG</name>
<dbReference type="KEGG" id="sgr:SGR_6953"/>
<proteinExistence type="predicted"/>
<dbReference type="InterPro" id="IPR011009">
    <property type="entry name" value="Kinase-like_dom_sf"/>
</dbReference>
<evidence type="ECO:0000313" key="3">
    <source>
        <dbReference type="Proteomes" id="UP000001685"/>
    </source>
</evidence>
<feature type="domain" description="Aminoglycoside phosphotransferase" evidence="1">
    <location>
        <begin position="115"/>
        <end position="176"/>
    </location>
</feature>
<dbReference type="EMBL" id="AP009493">
    <property type="protein sequence ID" value="BAG23782.1"/>
    <property type="molecule type" value="Genomic_DNA"/>
</dbReference>
<evidence type="ECO:0000313" key="2">
    <source>
        <dbReference type="EMBL" id="BAG23782.1"/>
    </source>
</evidence>
<dbReference type="Proteomes" id="UP000001685">
    <property type="component" value="Chromosome"/>
</dbReference>
<dbReference type="Gene3D" id="3.90.1200.10">
    <property type="match status" value="1"/>
</dbReference>
<accession>B1VPN2</accession>
<dbReference type="HOGENOM" id="CLU_066396_0_0_11"/>